<gene>
    <name evidence="1" type="ORF">KUCAC02_025764</name>
</gene>
<name>A0ACB9VWK9_CHAAC</name>
<dbReference type="EMBL" id="CM043799">
    <property type="protein sequence ID" value="KAI4804122.1"/>
    <property type="molecule type" value="Genomic_DNA"/>
</dbReference>
<accession>A0ACB9VWK9</accession>
<reference evidence="1" key="1">
    <citation type="submission" date="2022-05" db="EMBL/GenBank/DDBJ databases">
        <title>Chromosome-level genome of Chaenocephalus aceratus.</title>
        <authorList>
            <person name="Park H."/>
        </authorList>
    </citation>
    <scope>NUCLEOTIDE SEQUENCE</scope>
    <source>
        <strain evidence="1">KU_202001</strain>
    </source>
</reference>
<proteinExistence type="predicted"/>
<evidence type="ECO:0000313" key="1">
    <source>
        <dbReference type="EMBL" id="KAI4804122.1"/>
    </source>
</evidence>
<evidence type="ECO:0000313" key="2">
    <source>
        <dbReference type="Proteomes" id="UP001057452"/>
    </source>
</evidence>
<protein>
    <submittedName>
        <fullName evidence="1">Uncharacterized protein</fullName>
    </submittedName>
</protein>
<dbReference type="Proteomes" id="UP001057452">
    <property type="component" value="Chromosome 15"/>
</dbReference>
<sequence length="450" mass="51007">MRRDVKLHIPVADSSNHLSSNSLAVLVQNTEPTTVLSSCNNGKALTIEQKTEESYRRYENTQLCRSPVLFLYASMVFNFHNAEGGDVDWELSKENIQPLRRGRAISALHQALSQQQEGDALPFNQQRQAFESELRMYDEMIRLMFGTEQTFPQGGKESNLATILERAVTRFTEENTYFDDPRYVELWIKFVGRELSEPLDIYRYIQAQGIGLKQASLYIAWSEEYENHGNYRKADLVYQEGFKKGAEPHNKLQQFHKALQARVSRQREEKGIAPINRVGSAIRSVHSGMQSHAAPALGNASNSKGNEQKPGVWCDVKIPQKTKFGHTLMAPTASKPAFQPFVEESDQPPTIIFVLPLQAPCKINPAVNTVLSARKPCREETPLKRLQDHHQQHNEAVSGKPQDQSMYCKELLLSGATEFCFEELRAERYFKKMRQEVGGQKDEASASASN</sequence>
<keyword evidence="2" id="KW-1185">Reference proteome</keyword>
<organism evidence="1 2">
    <name type="scientific">Chaenocephalus aceratus</name>
    <name type="common">Blackfin icefish</name>
    <name type="synonym">Chaenichthys aceratus</name>
    <dbReference type="NCBI Taxonomy" id="36190"/>
    <lineage>
        <taxon>Eukaryota</taxon>
        <taxon>Metazoa</taxon>
        <taxon>Chordata</taxon>
        <taxon>Craniata</taxon>
        <taxon>Vertebrata</taxon>
        <taxon>Euteleostomi</taxon>
        <taxon>Actinopterygii</taxon>
        <taxon>Neopterygii</taxon>
        <taxon>Teleostei</taxon>
        <taxon>Neoteleostei</taxon>
        <taxon>Acanthomorphata</taxon>
        <taxon>Eupercaria</taxon>
        <taxon>Perciformes</taxon>
        <taxon>Notothenioidei</taxon>
        <taxon>Channichthyidae</taxon>
        <taxon>Chaenocephalus</taxon>
    </lineage>
</organism>
<comment type="caution">
    <text evidence="1">The sequence shown here is derived from an EMBL/GenBank/DDBJ whole genome shotgun (WGS) entry which is preliminary data.</text>
</comment>